<evidence type="ECO:0000313" key="3">
    <source>
        <dbReference type="EMBL" id="AZG48381.1"/>
    </source>
</evidence>
<dbReference type="RefSeq" id="WP_124710591.1">
    <property type="nucleotide sequence ID" value="NZ_CP033972.1"/>
</dbReference>
<dbReference type="OrthoDB" id="3881471at2"/>
<feature type="domain" description="AAA+ ATPase" evidence="2">
    <location>
        <begin position="57"/>
        <end position="311"/>
    </location>
</feature>
<organism evidence="3 4">
    <name type="scientific">Gordonia insulae</name>
    <dbReference type="NCBI Taxonomy" id="2420509"/>
    <lineage>
        <taxon>Bacteria</taxon>
        <taxon>Bacillati</taxon>
        <taxon>Actinomycetota</taxon>
        <taxon>Actinomycetes</taxon>
        <taxon>Mycobacteriales</taxon>
        <taxon>Gordoniaceae</taxon>
        <taxon>Gordonia</taxon>
    </lineage>
</organism>
<name>A0A3G8JTB4_9ACTN</name>
<dbReference type="PANTHER" id="PTHR30121:SF6">
    <property type="entry name" value="SLR6007 PROTEIN"/>
    <property type="match status" value="1"/>
</dbReference>
<dbReference type="SMART" id="SM00382">
    <property type="entry name" value="AAA"/>
    <property type="match status" value="2"/>
</dbReference>
<dbReference type="InterPro" id="IPR027417">
    <property type="entry name" value="P-loop_NTPase"/>
</dbReference>
<evidence type="ECO:0000313" key="4">
    <source>
        <dbReference type="Proteomes" id="UP000271469"/>
    </source>
</evidence>
<dbReference type="Gene3D" id="3.40.50.300">
    <property type="entry name" value="P-loop containing nucleotide triphosphate hydrolases"/>
    <property type="match status" value="2"/>
</dbReference>
<proteinExistence type="predicted"/>
<protein>
    <recommendedName>
        <fullName evidence="2">AAA+ ATPase domain-containing protein</fullName>
    </recommendedName>
</protein>
<gene>
    <name evidence="3" type="ORF">D7316_04998</name>
</gene>
<evidence type="ECO:0000259" key="2">
    <source>
        <dbReference type="SMART" id="SM00382"/>
    </source>
</evidence>
<sequence length="1100" mass="118804">MDTQTRRALEAIRLDWATTPDDVWGPQTPLHVPGLHDDVVDEVLRAFGDAARSTSASPLGVAVRGPAGSGKTHLFGQVREQVHARGGYFFLVKLLDGEDFWRSILVGLLEDLSRPTPTHRSQLTQLLDRLGGEAGLPDEIIAAVSGEAELSPDHLDQFIRGVYTKHSRHRRRSQHILRALVLTESDDFAVKDLGESFLHLDIDDAEDLSAWGIRNARLGYQEIVENISRIIAFDNAAVLAIDQIDTLIEAAKSERREDENSVEKVAHGLMSVRETMSRTVAVVSCITAAWQYLESHVMRSVVDRFRQPPILQRPTTVEFGRTLLAKRFAPCFAEAGFSPPYATWPVTEGALAEARDYTPRELMRNVDRHIGSSLRADAFTEMRSLGHTTVIDIDPVAEDKPELAQLDRRFDELKSAADVAPAVSAEQEDAVVPPLLHAGLASWIEALPEGADRFQQDPKPSPKANLHGTLRRIVDLETDSEQSWSFRGIAATHYRSVQSRLANATTAAGLSLGGKRRTLIVLRRTPWPSGTKTTQMVDEMHARGGHVVAWSDDDIRTLMALRQLRSERSEFLSEWIALRNPAGQIAFLRDIVATSLVTEPMSGSGEDGRHAAPEPSLLPPLATPPPSVPKPTPSPARRPAPQRQASAHTGVPSTAPADLREAAAVASPSPVAIADRNKVASSHTAAEAVPSITLGIPLTGGPAVSVSLEALRKHTAIFAGSGSGKTVLIRRMIEECALQGVSSIVLDVNNDLARLGMPWPAGERTWSSELEEQKAKQYFADTEVAVFTPGRSSGRPLSFRPLPDFSDVVDDPDEFEAAVEAAAAGLIPRALVGGRTAKASQSQAVLKDALRYFGRQGHGGIAELIELLTDLPDGVSGLREARRYAADMAENLKAARANDPLFGGAGAPADPGVLLTPSPGYRARVSVINLAALSSEDKRSNFVNELQMALFAWIKKHPAGDRPLGGLFVMDEAQNYAPSDRGTACSQSTLALVSQARKYGLGLVFATQAPKGLNAKIPGNSATQFFGMLNAPVQIDTAREIARAKGSSIDDVGRLRTGVFYVAREGGGFAKISTPLCLSHHPKSPPTEEEVVDIARESAG</sequence>
<reference evidence="3 4" key="1">
    <citation type="submission" date="2018-11" db="EMBL/GenBank/DDBJ databases">
        <title>Gordonia insulae sp. nov., isolated from an island soil.</title>
        <authorList>
            <person name="Kim Y.S."/>
            <person name="Kim S.B."/>
        </authorList>
    </citation>
    <scope>NUCLEOTIDE SEQUENCE [LARGE SCALE GENOMIC DNA]</scope>
    <source>
        <strain evidence="3 4">MMS17-SY073</strain>
    </source>
</reference>
<accession>A0A3G8JTB4</accession>
<dbReference type="EMBL" id="CP033972">
    <property type="protein sequence ID" value="AZG48381.1"/>
    <property type="molecule type" value="Genomic_DNA"/>
</dbReference>
<dbReference type="InterPro" id="IPR051162">
    <property type="entry name" value="T4SS_component"/>
</dbReference>
<feature type="domain" description="AAA+ ATPase" evidence="2">
    <location>
        <begin position="711"/>
        <end position="1029"/>
    </location>
</feature>
<dbReference type="Proteomes" id="UP000271469">
    <property type="component" value="Chromosome"/>
</dbReference>
<feature type="region of interest" description="Disordered" evidence="1">
    <location>
        <begin position="599"/>
        <end position="653"/>
    </location>
</feature>
<dbReference type="PANTHER" id="PTHR30121">
    <property type="entry name" value="UNCHARACTERIZED PROTEIN YJGR-RELATED"/>
    <property type="match status" value="1"/>
</dbReference>
<dbReference type="Pfam" id="PF01935">
    <property type="entry name" value="DUF87"/>
    <property type="match status" value="1"/>
</dbReference>
<dbReference type="AlphaFoldDB" id="A0A3G8JTB4"/>
<keyword evidence="4" id="KW-1185">Reference proteome</keyword>
<evidence type="ECO:0000256" key="1">
    <source>
        <dbReference type="SAM" id="MobiDB-lite"/>
    </source>
</evidence>
<feature type="region of interest" description="Disordered" evidence="1">
    <location>
        <begin position="1081"/>
        <end position="1100"/>
    </location>
</feature>
<dbReference type="InterPro" id="IPR003593">
    <property type="entry name" value="AAA+_ATPase"/>
</dbReference>
<dbReference type="SUPFAM" id="SSF52540">
    <property type="entry name" value="P-loop containing nucleoside triphosphate hydrolases"/>
    <property type="match status" value="2"/>
</dbReference>
<dbReference type="KEGG" id="gom:D7316_04998"/>
<feature type="compositionally biased region" description="Pro residues" evidence="1">
    <location>
        <begin position="616"/>
        <end position="638"/>
    </location>
</feature>
<dbReference type="InterPro" id="IPR002789">
    <property type="entry name" value="HerA_central"/>
</dbReference>